<dbReference type="AlphaFoldDB" id="A0A8X7Q1J8"/>
<dbReference type="CDD" id="cd00167">
    <property type="entry name" value="SANT"/>
    <property type="match status" value="2"/>
</dbReference>
<feature type="domain" description="HTH myb-type" evidence="8">
    <location>
        <begin position="223"/>
        <end position="278"/>
    </location>
</feature>
<dbReference type="PROSITE" id="PS51294">
    <property type="entry name" value="HTH_MYB"/>
    <property type="match status" value="2"/>
</dbReference>
<dbReference type="Proteomes" id="UP000886595">
    <property type="component" value="Unassembled WGS sequence"/>
</dbReference>
<dbReference type="InterPro" id="IPR001005">
    <property type="entry name" value="SANT/Myb"/>
</dbReference>
<keyword evidence="2" id="KW-0677">Repeat</keyword>
<keyword evidence="10" id="KW-1185">Reference proteome</keyword>
<dbReference type="GO" id="GO:0000978">
    <property type="term" value="F:RNA polymerase II cis-regulatory region sequence-specific DNA binding"/>
    <property type="evidence" value="ECO:0007669"/>
    <property type="project" value="TreeGrafter"/>
</dbReference>
<accession>A0A8X7Q1J8</accession>
<dbReference type="PANTHER" id="PTHR45614:SF273">
    <property type="entry name" value="MYB DOMAIN PROTEIN 100-RELATED"/>
    <property type="match status" value="1"/>
</dbReference>
<dbReference type="SMART" id="SM00717">
    <property type="entry name" value="SANT"/>
    <property type="match status" value="2"/>
</dbReference>
<organism evidence="9 10">
    <name type="scientific">Brassica carinata</name>
    <name type="common">Ethiopian mustard</name>
    <name type="synonym">Abyssinian cabbage</name>
    <dbReference type="NCBI Taxonomy" id="52824"/>
    <lineage>
        <taxon>Eukaryota</taxon>
        <taxon>Viridiplantae</taxon>
        <taxon>Streptophyta</taxon>
        <taxon>Embryophyta</taxon>
        <taxon>Tracheophyta</taxon>
        <taxon>Spermatophyta</taxon>
        <taxon>Magnoliopsida</taxon>
        <taxon>eudicotyledons</taxon>
        <taxon>Gunneridae</taxon>
        <taxon>Pentapetalae</taxon>
        <taxon>rosids</taxon>
        <taxon>malvids</taxon>
        <taxon>Brassicales</taxon>
        <taxon>Brassicaceae</taxon>
        <taxon>Brassiceae</taxon>
        <taxon>Brassica</taxon>
    </lineage>
</organism>
<sequence length="477" mass="54324">MEFESMTKMHYPFLTAVLYDDNLSIKDFHSSLTDDVSCVQNVHHRSFQVNLDRSHFTSIINLTPDLYHKNLTSKISNTTSDHIPNLNISPYHFDIFRGITPPPCIEAFEAYLHGISINPDLFNMAYITSSTPKDVPNILHASREITMWRNDQPQGIIFGYNPIFNLAMDDSNLYEVSKPMGILSANEDDVINQCQNNQIVIKTDQIKKNKRLQMRRGCKPMKKASIIKGQWTSGEDRLLVQLVEHHGTKKWSHIAKMLQGRVGKQCRERWHNHLRPDIKKDGWSEEEDMILISAHKEIGNKWAEIARKLPGRTENTIKNHWNATKRRQHSRRSKGKDETSLAIGSSTLQNYIRSVTYNDDTIMTSSTFHENANTKVGQKNMRGKGKVEIVAASDYDKKNDHENECKYIVDGVMNLGLDDGKDTSSSAVTFTSGSTSRPGNGAEFDESMTDSWMVMHGCDEVMMNEIALLELISHGHL</sequence>
<gene>
    <name evidence="9" type="ORF">Bca52824_068431</name>
</gene>
<evidence type="ECO:0000259" key="8">
    <source>
        <dbReference type="PROSITE" id="PS51294"/>
    </source>
</evidence>
<dbReference type="FunFam" id="1.10.10.60:FF:000381">
    <property type="entry name" value="Transcription factor MYB119"/>
    <property type="match status" value="1"/>
</dbReference>
<evidence type="ECO:0000256" key="5">
    <source>
        <dbReference type="ARBA" id="ARBA00023163"/>
    </source>
</evidence>
<dbReference type="InterPro" id="IPR050560">
    <property type="entry name" value="MYB_TF"/>
</dbReference>
<reference evidence="9 10" key="1">
    <citation type="submission" date="2020-02" db="EMBL/GenBank/DDBJ databases">
        <authorList>
            <person name="Ma Q."/>
            <person name="Huang Y."/>
            <person name="Song X."/>
            <person name="Pei D."/>
        </authorList>
    </citation>
    <scope>NUCLEOTIDE SEQUENCE [LARGE SCALE GENOMIC DNA]</scope>
    <source>
        <strain evidence="9">Sxm20200214</strain>
        <tissue evidence="9">Leaf</tissue>
    </source>
</reference>
<evidence type="ECO:0000256" key="1">
    <source>
        <dbReference type="ARBA" id="ARBA00004123"/>
    </source>
</evidence>
<dbReference type="InterPro" id="IPR017930">
    <property type="entry name" value="Myb_dom"/>
</dbReference>
<proteinExistence type="predicted"/>
<evidence type="ECO:0000259" key="7">
    <source>
        <dbReference type="PROSITE" id="PS50090"/>
    </source>
</evidence>
<keyword evidence="3" id="KW-0805">Transcription regulation</keyword>
<feature type="domain" description="Myb-like" evidence="7">
    <location>
        <begin position="223"/>
        <end position="274"/>
    </location>
</feature>
<evidence type="ECO:0000256" key="4">
    <source>
        <dbReference type="ARBA" id="ARBA00023125"/>
    </source>
</evidence>
<dbReference type="GO" id="GO:0000981">
    <property type="term" value="F:DNA-binding transcription factor activity, RNA polymerase II-specific"/>
    <property type="evidence" value="ECO:0007669"/>
    <property type="project" value="TreeGrafter"/>
</dbReference>
<evidence type="ECO:0000256" key="3">
    <source>
        <dbReference type="ARBA" id="ARBA00023015"/>
    </source>
</evidence>
<keyword evidence="4" id="KW-0238">DNA-binding</keyword>
<dbReference type="Pfam" id="PF13921">
    <property type="entry name" value="Myb_DNA-bind_6"/>
    <property type="match status" value="1"/>
</dbReference>
<evidence type="ECO:0000256" key="2">
    <source>
        <dbReference type="ARBA" id="ARBA00022737"/>
    </source>
</evidence>
<keyword evidence="5" id="KW-0804">Transcription</keyword>
<dbReference type="SUPFAM" id="SSF46689">
    <property type="entry name" value="Homeodomain-like"/>
    <property type="match status" value="1"/>
</dbReference>
<name>A0A8X7Q1J8_BRACI</name>
<dbReference type="PANTHER" id="PTHR45614">
    <property type="entry name" value="MYB PROTEIN-RELATED"/>
    <property type="match status" value="1"/>
</dbReference>
<dbReference type="FunFam" id="1.10.10.60:FF:000010">
    <property type="entry name" value="Transcriptional activator Myb isoform A"/>
    <property type="match status" value="1"/>
</dbReference>
<feature type="domain" description="HTH myb-type" evidence="8">
    <location>
        <begin position="279"/>
        <end position="329"/>
    </location>
</feature>
<dbReference type="OrthoDB" id="2143914at2759"/>
<evidence type="ECO:0000256" key="6">
    <source>
        <dbReference type="ARBA" id="ARBA00023242"/>
    </source>
</evidence>
<dbReference type="EMBL" id="JAAMPC010000014">
    <property type="protein sequence ID" value="KAG2261352.1"/>
    <property type="molecule type" value="Genomic_DNA"/>
</dbReference>
<dbReference type="InterPro" id="IPR009057">
    <property type="entry name" value="Homeodomain-like_sf"/>
</dbReference>
<protein>
    <submittedName>
        <fullName evidence="9">Uncharacterized protein</fullName>
    </submittedName>
</protein>
<dbReference type="Gene3D" id="1.10.10.60">
    <property type="entry name" value="Homeodomain-like"/>
    <property type="match status" value="2"/>
</dbReference>
<evidence type="ECO:0000313" key="10">
    <source>
        <dbReference type="Proteomes" id="UP000886595"/>
    </source>
</evidence>
<comment type="caution">
    <text evidence="9">The sequence shown here is derived from an EMBL/GenBank/DDBJ whole genome shotgun (WGS) entry which is preliminary data.</text>
</comment>
<dbReference type="GO" id="GO:0005634">
    <property type="term" value="C:nucleus"/>
    <property type="evidence" value="ECO:0007669"/>
    <property type="project" value="UniProtKB-SubCell"/>
</dbReference>
<evidence type="ECO:0000313" key="9">
    <source>
        <dbReference type="EMBL" id="KAG2261352.1"/>
    </source>
</evidence>
<comment type="subcellular location">
    <subcellularLocation>
        <location evidence="1">Nucleus</location>
    </subcellularLocation>
</comment>
<keyword evidence="6" id="KW-0539">Nucleus</keyword>
<dbReference type="PROSITE" id="PS50090">
    <property type="entry name" value="MYB_LIKE"/>
    <property type="match status" value="2"/>
</dbReference>
<feature type="domain" description="Myb-like" evidence="7">
    <location>
        <begin position="275"/>
        <end position="325"/>
    </location>
</feature>